<dbReference type="AlphaFoldDB" id="A0AAV1K423"/>
<name>A0AAV1K423_9NEOP</name>
<accession>A0AAV1K423</accession>
<dbReference type="EMBL" id="CAVLGL010000001">
    <property type="protein sequence ID" value="CAK1577895.1"/>
    <property type="molecule type" value="Genomic_DNA"/>
</dbReference>
<evidence type="ECO:0000313" key="1">
    <source>
        <dbReference type="EMBL" id="CAK1577895.1"/>
    </source>
</evidence>
<keyword evidence="2" id="KW-1185">Reference proteome</keyword>
<dbReference type="Proteomes" id="UP001314205">
    <property type="component" value="Unassembled WGS sequence"/>
</dbReference>
<gene>
    <name evidence="1" type="ORF">PARMNEM_LOCUS58</name>
</gene>
<sequence length="204" mass="24057">MRNTWSKLARRDPKALSTKSKLRVYFCEDYFDLENDMDTQYKIIGSVKRIRMKPNCTQSRFECQVDRKRKSTPNKPRNAFIKRQRMSTIKEIKDTMKNEEKYVKSLPSFSQDFPMLQNKCDKAVQVVPAQEHKSIQVCWMIHYRSKYVQSSLRNKDSKTSPLKATVAKRTATSPFKMSKKSTIKLSSVKRKLNFVENKYESDES</sequence>
<proteinExistence type="predicted"/>
<organism evidence="1 2">
    <name type="scientific">Parnassius mnemosyne</name>
    <name type="common">clouded apollo</name>
    <dbReference type="NCBI Taxonomy" id="213953"/>
    <lineage>
        <taxon>Eukaryota</taxon>
        <taxon>Metazoa</taxon>
        <taxon>Ecdysozoa</taxon>
        <taxon>Arthropoda</taxon>
        <taxon>Hexapoda</taxon>
        <taxon>Insecta</taxon>
        <taxon>Pterygota</taxon>
        <taxon>Neoptera</taxon>
        <taxon>Endopterygota</taxon>
        <taxon>Lepidoptera</taxon>
        <taxon>Glossata</taxon>
        <taxon>Ditrysia</taxon>
        <taxon>Papilionoidea</taxon>
        <taxon>Papilionidae</taxon>
        <taxon>Parnassiinae</taxon>
        <taxon>Parnassini</taxon>
        <taxon>Parnassius</taxon>
        <taxon>Driopa</taxon>
    </lineage>
</organism>
<protein>
    <submittedName>
        <fullName evidence="1">Uncharacterized protein</fullName>
    </submittedName>
</protein>
<comment type="caution">
    <text evidence="1">The sequence shown here is derived from an EMBL/GenBank/DDBJ whole genome shotgun (WGS) entry which is preliminary data.</text>
</comment>
<reference evidence="1 2" key="1">
    <citation type="submission" date="2023-11" db="EMBL/GenBank/DDBJ databases">
        <authorList>
            <person name="Hedman E."/>
            <person name="Englund M."/>
            <person name="Stromberg M."/>
            <person name="Nyberg Akerstrom W."/>
            <person name="Nylinder S."/>
            <person name="Jareborg N."/>
            <person name="Kallberg Y."/>
            <person name="Kronander E."/>
        </authorList>
    </citation>
    <scope>NUCLEOTIDE SEQUENCE [LARGE SCALE GENOMIC DNA]</scope>
</reference>
<evidence type="ECO:0000313" key="2">
    <source>
        <dbReference type="Proteomes" id="UP001314205"/>
    </source>
</evidence>